<feature type="region of interest" description="Disordered" evidence="1">
    <location>
        <begin position="82"/>
        <end position="106"/>
    </location>
</feature>
<evidence type="ECO:0000313" key="3">
    <source>
        <dbReference type="Proteomes" id="UP000287651"/>
    </source>
</evidence>
<sequence length="208" mass="23811">MRWVRSSYCCNWWHGRRHRLEHYPIGALIQCHYNGEKEITMRMGSAWGRECFACSTWTGYGEKRWLVALDGAKVEENDCLLEMEEPPKRKEKSTHSAGREREEPSVEIVPGTHRSRRQRVVAALVEAVRSLCSSGSISLLCCDLLMPSTTSDRAEPWQIWGRRKSSTWNMITMVRVAASHPLLHMASIATYVGVDLDEVLPPDCLHEQ</sequence>
<reference evidence="2 3" key="1">
    <citation type="journal article" date="2014" name="Agronomy (Basel)">
        <title>A Draft Genome Sequence for Ensete ventricosum, the Drought-Tolerant Tree Against Hunger.</title>
        <authorList>
            <person name="Harrison J."/>
            <person name="Moore K.A."/>
            <person name="Paszkiewicz K."/>
            <person name="Jones T."/>
            <person name="Grant M."/>
            <person name="Ambacheew D."/>
            <person name="Muzemil S."/>
            <person name="Studholme D.J."/>
        </authorList>
    </citation>
    <scope>NUCLEOTIDE SEQUENCE [LARGE SCALE GENOMIC DNA]</scope>
</reference>
<organism evidence="2 3">
    <name type="scientific">Ensete ventricosum</name>
    <name type="common">Abyssinian banana</name>
    <name type="synonym">Musa ensete</name>
    <dbReference type="NCBI Taxonomy" id="4639"/>
    <lineage>
        <taxon>Eukaryota</taxon>
        <taxon>Viridiplantae</taxon>
        <taxon>Streptophyta</taxon>
        <taxon>Embryophyta</taxon>
        <taxon>Tracheophyta</taxon>
        <taxon>Spermatophyta</taxon>
        <taxon>Magnoliopsida</taxon>
        <taxon>Liliopsida</taxon>
        <taxon>Zingiberales</taxon>
        <taxon>Musaceae</taxon>
        <taxon>Ensete</taxon>
    </lineage>
</organism>
<dbReference type="Proteomes" id="UP000287651">
    <property type="component" value="Unassembled WGS sequence"/>
</dbReference>
<protein>
    <submittedName>
        <fullName evidence="2">Uncharacterized protein</fullName>
    </submittedName>
</protein>
<dbReference type="AlphaFoldDB" id="A0A427B0C9"/>
<evidence type="ECO:0000313" key="2">
    <source>
        <dbReference type="EMBL" id="RRT81950.1"/>
    </source>
</evidence>
<feature type="compositionally biased region" description="Basic and acidic residues" evidence="1">
    <location>
        <begin position="85"/>
        <end position="104"/>
    </location>
</feature>
<accession>A0A427B0C9</accession>
<dbReference type="EMBL" id="AMZH03000792">
    <property type="protein sequence ID" value="RRT81950.1"/>
    <property type="molecule type" value="Genomic_DNA"/>
</dbReference>
<gene>
    <name evidence="2" type="ORF">B296_00001287</name>
</gene>
<proteinExistence type="predicted"/>
<name>A0A427B0C9_ENSVE</name>
<comment type="caution">
    <text evidence="2">The sequence shown here is derived from an EMBL/GenBank/DDBJ whole genome shotgun (WGS) entry which is preliminary data.</text>
</comment>
<evidence type="ECO:0000256" key="1">
    <source>
        <dbReference type="SAM" id="MobiDB-lite"/>
    </source>
</evidence>